<feature type="transmembrane region" description="Helical" evidence="6">
    <location>
        <begin position="147"/>
        <end position="166"/>
    </location>
</feature>
<feature type="region of interest" description="Disordered" evidence="5">
    <location>
        <begin position="292"/>
        <end position="311"/>
    </location>
</feature>
<dbReference type="PANTHER" id="PTHR38480">
    <property type="entry name" value="SLR0254 PROTEIN"/>
    <property type="match status" value="1"/>
</dbReference>
<evidence type="ECO:0000256" key="1">
    <source>
        <dbReference type="ARBA" id="ARBA00004141"/>
    </source>
</evidence>
<feature type="transmembrane region" description="Helical" evidence="6">
    <location>
        <begin position="69"/>
        <end position="88"/>
    </location>
</feature>
<dbReference type="PANTHER" id="PTHR38480:SF1">
    <property type="entry name" value="SLR0254 PROTEIN"/>
    <property type="match status" value="1"/>
</dbReference>
<name>A0A926NZA1_9HYPH</name>
<evidence type="ECO:0000259" key="7">
    <source>
        <dbReference type="Pfam" id="PF06271"/>
    </source>
</evidence>
<protein>
    <submittedName>
        <fullName evidence="8">RDD family protein</fullName>
    </submittedName>
</protein>
<comment type="caution">
    <text evidence="8">The sequence shown here is derived from an EMBL/GenBank/DDBJ whole genome shotgun (WGS) entry which is preliminary data.</text>
</comment>
<keyword evidence="2 6" id="KW-0812">Transmembrane</keyword>
<evidence type="ECO:0000313" key="8">
    <source>
        <dbReference type="EMBL" id="MBD1546855.1"/>
    </source>
</evidence>
<evidence type="ECO:0000256" key="3">
    <source>
        <dbReference type="ARBA" id="ARBA00022989"/>
    </source>
</evidence>
<feature type="domain" description="RDD" evidence="7">
    <location>
        <begin position="32"/>
        <end position="178"/>
    </location>
</feature>
<evidence type="ECO:0000256" key="2">
    <source>
        <dbReference type="ARBA" id="ARBA00022692"/>
    </source>
</evidence>
<proteinExistence type="predicted"/>
<evidence type="ECO:0000313" key="9">
    <source>
        <dbReference type="Proteomes" id="UP000598467"/>
    </source>
</evidence>
<evidence type="ECO:0000256" key="5">
    <source>
        <dbReference type="SAM" id="MobiDB-lite"/>
    </source>
</evidence>
<evidence type="ECO:0000256" key="4">
    <source>
        <dbReference type="ARBA" id="ARBA00023136"/>
    </source>
</evidence>
<keyword evidence="3 6" id="KW-1133">Transmembrane helix</keyword>
<dbReference type="AlphaFoldDB" id="A0A926NZA1"/>
<dbReference type="Pfam" id="PF06271">
    <property type="entry name" value="RDD"/>
    <property type="match status" value="1"/>
</dbReference>
<accession>A0A926NZA1</accession>
<reference evidence="8" key="1">
    <citation type="submission" date="2020-05" db="EMBL/GenBank/DDBJ databases">
        <title>Identification of trans-AT polyketide cluster in two marine bacteria, producers of a novel glutaramide-containing polyketide sesbanimide D and analogs.</title>
        <authorList>
            <person name="Kacar D."/>
            <person name="Rodriguez P."/>
            <person name="Canedo L."/>
            <person name="Gonzalez E."/>
            <person name="Galan B."/>
            <person name="De La Calle F."/>
            <person name="Garcia J.L."/>
        </authorList>
    </citation>
    <scope>NUCLEOTIDE SEQUENCE</scope>
    <source>
        <strain evidence="8">PHM038</strain>
    </source>
</reference>
<keyword evidence="4 6" id="KW-0472">Membrane</keyword>
<dbReference type="EMBL" id="JABFCZ010000011">
    <property type="protein sequence ID" value="MBD1546855.1"/>
    <property type="molecule type" value="Genomic_DNA"/>
</dbReference>
<dbReference type="Proteomes" id="UP000598467">
    <property type="component" value="Unassembled WGS sequence"/>
</dbReference>
<organism evidence="8 9">
    <name type="scientific">Roseibium aggregatum</name>
    <dbReference type="NCBI Taxonomy" id="187304"/>
    <lineage>
        <taxon>Bacteria</taxon>
        <taxon>Pseudomonadati</taxon>
        <taxon>Pseudomonadota</taxon>
        <taxon>Alphaproteobacteria</taxon>
        <taxon>Hyphomicrobiales</taxon>
        <taxon>Stappiaceae</taxon>
        <taxon>Roseibium</taxon>
    </lineage>
</organism>
<comment type="subcellular location">
    <subcellularLocation>
        <location evidence="1">Membrane</location>
        <topology evidence="1">Multi-pass membrane protein</topology>
    </subcellularLocation>
</comment>
<feature type="transmembrane region" description="Helical" evidence="6">
    <location>
        <begin position="45"/>
        <end position="62"/>
    </location>
</feature>
<dbReference type="InterPro" id="IPR010432">
    <property type="entry name" value="RDD"/>
</dbReference>
<sequence>MLPRLRRKRKKDRPSPDILMPPEGVALTLPIAGVGVRLAAQITDVIITVLAAGCLLILLAAFNLTSPRTIFAIGALLFFFIRVPYYIVAELGWNGQTLGKRFMKIKVVSHDGGPLTAHALVLRNLMKEAEIFLPATLLLTLDVATPIESIASLAWITMGLMVPLLNRYRRRLGDIMAGTHVIHLPVPVLLKDLATETPVVSEDRKKIVFLSHQLDHYGAFELQTLETLLRAQSMRPAAGAEQQRQATIEAIVEKIRNKIGYADPVPPADRLRFLQAFYNAQREHLEQRQLFGDRRENKHYAQADEENRIGN</sequence>
<gene>
    <name evidence="8" type="ORF">HK439_11320</name>
</gene>
<evidence type="ECO:0000256" key="6">
    <source>
        <dbReference type="SAM" id="Phobius"/>
    </source>
</evidence>
<dbReference type="GO" id="GO:0016020">
    <property type="term" value="C:membrane"/>
    <property type="evidence" value="ECO:0007669"/>
    <property type="project" value="UniProtKB-SubCell"/>
</dbReference>